<evidence type="ECO:0000259" key="1">
    <source>
        <dbReference type="Pfam" id="PF12867"/>
    </source>
</evidence>
<proteinExistence type="predicted"/>
<accession>A0ABW9RPC0</accession>
<evidence type="ECO:0000313" key="2">
    <source>
        <dbReference type="EMBL" id="MTI25843.1"/>
    </source>
</evidence>
<comment type="caution">
    <text evidence="2">The sequence shown here is derived from an EMBL/GenBank/DDBJ whole genome shotgun (WGS) entry which is preliminary data.</text>
</comment>
<feature type="domain" description="DinB-like" evidence="1">
    <location>
        <begin position="17"/>
        <end position="162"/>
    </location>
</feature>
<dbReference type="InterPro" id="IPR034660">
    <property type="entry name" value="DinB/YfiT-like"/>
</dbReference>
<sequence length="175" mass="20631">METTVDEISKKLILKIDNTFDKMVHAITRFEEGQYNTVPFEGSWTAGQVVQHIIMSVAELPDKKTQAPQRSYDEKIDSIEKLFLDFGIKMESPEFIIPEYQTYDKTGQIMELKNIQHRHVETIRDTDLSALCVDFEFPTFGYLTRFEWFSFFVFHTQRHTVQVNNIYQYLSKQGL</sequence>
<dbReference type="InterPro" id="IPR024775">
    <property type="entry name" value="DinB-like"/>
</dbReference>
<reference evidence="2 3" key="1">
    <citation type="submission" date="2019-02" db="EMBL/GenBank/DDBJ databases">
        <authorList>
            <person name="Goldberg S.R."/>
            <person name="Haltli B.A."/>
            <person name="Correa H."/>
            <person name="Russell K.G."/>
        </authorList>
    </citation>
    <scope>NUCLEOTIDE SEQUENCE [LARGE SCALE GENOMIC DNA]</scope>
    <source>
        <strain evidence="2 3">JCM 16186</strain>
    </source>
</reference>
<keyword evidence="3" id="KW-1185">Reference proteome</keyword>
<dbReference type="Pfam" id="PF12867">
    <property type="entry name" value="DinB_2"/>
    <property type="match status" value="1"/>
</dbReference>
<dbReference type="SUPFAM" id="SSF109854">
    <property type="entry name" value="DinB/YfiT-like putative metalloenzymes"/>
    <property type="match status" value="1"/>
</dbReference>
<gene>
    <name evidence="2" type="ORF">E1163_12885</name>
</gene>
<organism evidence="2 3">
    <name type="scientific">Fulvivirga kasyanovii</name>
    <dbReference type="NCBI Taxonomy" id="396812"/>
    <lineage>
        <taxon>Bacteria</taxon>
        <taxon>Pseudomonadati</taxon>
        <taxon>Bacteroidota</taxon>
        <taxon>Cytophagia</taxon>
        <taxon>Cytophagales</taxon>
        <taxon>Fulvivirgaceae</taxon>
        <taxon>Fulvivirga</taxon>
    </lineage>
</organism>
<dbReference type="RefSeq" id="WP_155172375.1">
    <property type="nucleotide sequence ID" value="NZ_BAAAFL010000006.1"/>
</dbReference>
<protein>
    <submittedName>
        <fullName evidence="2">DinB family protein</fullName>
    </submittedName>
</protein>
<name>A0ABW9RPC0_9BACT</name>
<evidence type="ECO:0000313" key="3">
    <source>
        <dbReference type="Proteomes" id="UP000798808"/>
    </source>
</evidence>
<dbReference type="EMBL" id="SMLW01000545">
    <property type="protein sequence ID" value="MTI25843.1"/>
    <property type="molecule type" value="Genomic_DNA"/>
</dbReference>
<dbReference type="Proteomes" id="UP000798808">
    <property type="component" value="Unassembled WGS sequence"/>
</dbReference>
<dbReference type="Gene3D" id="1.20.120.450">
    <property type="entry name" value="dinb family like domain"/>
    <property type="match status" value="1"/>
</dbReference>